<sequence>MVQSTFAAVLDALHDLARLALPAGLLLGTLLIALLLLSLLDRSRARAALSWLAVQAPQIAAWSLVALALGAGLLAVTVTRRAVDTRLSAQQSARYANAADPDGGQTAQRAPSAALLETRTYTRSLALPRDVVTRIGVNDGWTQLLPYLGGAAGSVQDLQEGFTRQGETLTYSRAVTLLTERPVDLDRASIRANLAFTDPAGGRASFYNATFDATYAFTNPLDEAATMRFFFPLPQGSGTLSGFQFVVNGTPLRPGTALEGAAWEGEVPARGTVKVQVRYAHQGARAWSYVLSRREALRDLDLTLTTNRPAKFQRYALFPTSQTRTALGSQHTLRWRLTDVITAQDVAVVFTGGNLRETLHKVHLGQTAALGLAALLCVLWALTRRLPLRPLTLTMSLLGLALGFVLGGVLTAYLPPLLAEGAGSLTGLGLAWLLLSPAHRRHLRVPLVLCAALPLAFLSGGHAGLLVTALATLALLTLQWPARKVRAA</sequence>
<reference evidence="2 3" key="1">
    <citation type="submission" date="2019-12" db="EMBL/GenBank/DDBJ databases">
        <title>Deinococcus sp. HMF7620 Genome sequencing and assembly.</title>
        <authorList>
            <person name="Kang H."/>
            <person name="Kim H."/>
            <person name="Joh K."/>
        </authorList>
    </citation>
    <scope>NUCLEOTIDE SEQUENCE [LARGE SCALE GENOMIC DNA]</scope>
    <source>
        <strain evidence="2 3">HMF7620</strain>
    </source>
</reference>
<gene>
    <name evidence="2" type="ORF">GO986_14830</name>
</gene>
<feature type="transmembrane region" description="Helical" evidence="1">
    <location>
        <begin position="364"/>
        <end position="383"/>
    </location>
</feature>
<evidence type="ECO:0000256" key="1">
    <source>
        <dbReference type="SAM" id="Phobius"/>
    </source>
</evidence>
<comment type="caution">
    <text evidence="2">The sequence shown here is derived from an EMBL/GenBank/DDBJ whole genome shotgun (WGS) entry which is preliminary data.</text>
</comment>
<proteinExistence type="predicted"/>
<feature type="transmembrane region" description="Helical" evidence="1">
    <location>
        <begin position="59"/>
        <end position="78"/>
    </location>
</feature>
<keyword evidence="1" id="KW-0472">Membrane</keyword>
<keyword evidence="1" id="KW-0812">Transmembrane</keyword>
<protein>
    <submittedName>
        <fullName evidence="2">Uncharacterized protein</fullName>
    </submittedName>
</protein>
<feature type="transmembrane region" description="Helical" evidence="1">
    <location>
        <begin position="447"/>
        <end position="476"/>
    </location>
</feature>
<dbReference type="EMBL" id="WQLB01000022">
    <property type="protein sequence ID" value="MVN88027.1"/>
    <property type="molecule type" value="Genomic_DNA"/>
</dbReference>
<evidence type="ECO:0000313" key="3">
    <source>
        <dbReference type="Proteomes" id="UP000483286"/>
    </source>
</evidence>
<dbReference type="RefSeq" id="WP_157460090.1">
    <property type="nucleotide sequence ID" value="NZ_WQLB01000022.1"/>
</dbReference>
<keyword evidence="1" id="KW-1133">Transmembrane helix</keyword>
<dbReference type="AlphaFoldDB" id="A0A7C9HT12"/>
<feature type="transmembrane region" description="Helical" evidence="1">
    <location>
        <begin position="390"/>
        <end position="411"/>
    </location>
</feature>
<name>A0A7C9HT12_9DEIO</name>
<feature type="transmembrane region" description="Helical" evidence="1">
    <location>
        <begin position="20"/>
        <end position="39"/>
    </location>
</feature>
<evidence type="ECO:0000313" key="2">
    <source>
        <dbReference type="EMBL" id="MVN88027.1"/>
    </source>
</evidence>
<keyword evidence="3" id="KW-1185">Reference proteome</keyword>
<organism evidence="2 3">
    <name type="scientific">Deinococcus arboris</name>
    <dbReference type="NCBI Taxonomy" id="2682977"/>
    <lineage>
        <taxon>Bacteria</taxon>
        <taxon>Thermotogati</taxon>
        <taxon>Deinococcota</taxon>
        <taxon>Deinococci</taxon>
        <taxon>Deinococcales</taxon>
        <taxon>Deinococcaceae</taxon>
        <taxon>Deinococcus</taxon>
    </lineage>
</organism>
<accession>A0A7C9HT12</accession>
<dbReference type="Proteomes" id="UP000483286">
    <property type="component" value="Unassembled WGS sequence"/>
</dbReference>